<dbReference type="GO" id="GO:0005509">
    <property type="term" value="F:calcium ion binding"/>
    <property type="evidence" value="ECO:0007669"/>
    <property type="project" value="InterPro"/>
</dbReference>
<dbReference type="SUPFAM" id="SSF47473">
    <property type="entry name" value="EF-hand"/>
    <property type="match status" value="1"/>
</dbReference>
<keyword evidence="2 6" id="KW-0812">Transmembrane</keyword>
<feature type="transmembrane region" description="Helical" evidence="6">
    <location>
        <begin position="168"/>
        <end position="189"/>
    </location>
</feature>
<feature type="domain" description="EF-hand" evidence="7">
    <location>
        <begin position="436"/>
        <end position="471"/>
    </location>
</feature>
<dbReference type="InterPro" id="IPR011992">
    <property type="entry name" value="EF-hand-dom_pair"/>
</dbReference>
<proteinExistence type="predicted"/>
<keyword evidence="5 6" id="KW-0472">Membrane</keyword>
<dbReference type="InterPro" id="IPR002048">
    <property type="entry name" value="EF_hand_dom"/>
</dbReference>
<gene>
    <name evidence="8" type="ORF">AMON00008_LOCUS32539</name>
</gene>
<evidence type="ECO:0000256" key="2">
    <source>
        <dbReference type="ARBA" id="ARBA00022692"/>
    </source>
</evidence>
<dbReference type="Gene3D" id="1.10.287.70">
    <property type="match status" value="1"/>
</dbReference>
<evidence type="ECO:0000259" key="7">
    <source>
        <dbReference type="PROSITE" id="PS50222"/>
    </source>
</evidence>
<dbReference type="InterPro" id="IPR027359">
    <property type="entry name" value="Volt_channel_dom_sf"/>
</dbReference>
<evidence type="ECO:0000313" key="8">
    <source>
        <dbReference type="EMBL" id="CAE4608381.1"/>
    </source>
</evidence>
<comment type="subcellular location">
    <subcellularLocation>
        <location evidence="1">Membrane</location>
        <topology evidence="1">Multi-pass membrane protein</topology>
    </subcellularLocation>
</comment>
<dbReference type="PROSITE" id="PS50222">
    <property type="entry name" value="EF_HAND_2"/>
    <property type="match status" value="1"/>
</dbReference>
<dbReference type="PANTHER" id="PTHR10037:SF62">
    <property type="entry name" value="SODIUM CHANNEL PROTEIN 60E"/>
    <property type="match status" value="1"/>
</dbReference>
<dbReference type="InterPro" id="IPR005821">
    <property type="entry name" value="Ion_trans_dom"/>
</dbReference>
<sequence>MTASPKIGSFGVEAGCSAALKSSLLNLLEEHQSEAERWLNQHHNTLCQAVQLALPKLIPATAPAEGAPAADAVGDEGGGGAERDARLVFTKGDDTCVTARPSTGGKSVQESLEGSEKSTGIARLVTKSSMSTRGPYRSHFVEKLKDSEALHLPTDAFRRRLLKVVQSGVFETLSGIVIVVYTLILFLHLQFSGLDLDPENGAGAVGESTMFTVLSHAFNVIFIIELLLKLVVYRASFFLSRFNVFDLVIVIITSFDLYVLSQIGNSIDHMPLMRTICMLRLGRVLRILRTLELFGQLRVLMHSIILSFVSTFWSLLILFVFLLVGSLFLTQQLQEYISDASNDFDTRVWVYRYYGTSMKAAYTFFELTFSGCWPTYARRLTEKVSPWWALFFLLYVIFVIFTLIRIIYALLLKDTLEAAASDAEQVVRIKMREQKSLVQKLSELFSEADVSGDGFLSKEEFAKILDYPKVQVWMSTLGLDTRDTEALFQILDDGFDNTADGMVSWEEFSQGIMRMKGHAREQDLICSIRDTHRILKHLETLRCEVAKLAAKNGKEDTEADVFV</sequence>
<evidence type="ECO:0000256" key="3">
    <source>
        <dbReference type="ARBA" id="ARBA00022837"/>
    </source>
</evidence>
<dbReference type="SUPFAM" id="SSF81324">
    <property type="entry name" value="Voltage-gated potassium channels"/>
    <property type="match status" value="1"/>
</dbReference>
<accession>A0A7S4VFP3</accession>
<dbReference type="Pfam" id="PF00520">
    <property type="entry name" value="Ion_trans"/>
    <property type="match status" value="1"/>
</dbReference>
<dbReference type="Gene3D" id="1.10.238.10">
    <property type="entry name" value="EF-hand"/>
    <property type="match status" value="1"/>
</dbReference>
<organism evidence="8">
    <name type="scientific">Alexandrium monilatum</name>
    <dbReference type="NCBI Taxonomy" id="311494"/>
    <lineage>
        <taxon>Eukaryota</taxon>
        <taxon>Sar</taxon>
        <taxon>Alveolata</taxon>
        <taxon>Dinophyceae</taxon>
        <taxon>Gonyaulacales</taxon>
        <taxon>Pyrocystaceae</taxon>
        <taxon>Alexandrium</taxon>
    </lineage>
</organism>
<dbReference type="GO" id="GO:0005248">
    <property type="term" value="F:voltage-gated sodium channel activity"/>
    <property type="evidence" value="ECO:0007669"/>
    <property type="project" value="TreeGrafter"/>
</dbReference>
<feature type="transmembrane region" description="Helical" evidence="6">
    <location>
        <begin position="244"/>
        <end position="264"/>
    </location>
</feature>
<keyword evidence="4 6" id="KW-1133">Transmembrane helix</keyword>
<evidence type="ECO:0000256" key="4">
    <source>
        <dbReference type="ARBA" id="ARBA00022989"/>
    </source>
</evidence>
<dbReference type="EMBL" id="HBNR01046729">
    <property type="protein sequence ID" value="CAE4608381.1"/>
    <property type="molecule type" value="Transcribed_RNA"/>
</dbReference>
<dbReference type="AlphaFoldDB" id="A0A7S4VFP3"/>
<dbReference type="InterPro" id="IPR043203">
    <property type="entry name" value="VGCC_Ca_Na"/>
</dbReference>
<keyword evidence="3" id="KW-0106">Calcium</keyword>
<evidence type="ECO:0000256" key="1">
    <source>
        <dbReference type="ARBA" id="ARBA00004141"/>
    </source>
</evidence>
<evidence type="ECO:0000256" key="5">
    <source>
        <dbReference type="ARBA" id="ARBA00023136"/>
    </source>
</evidence>
<dbReference type="PANTHER" id="PTHR10037">
    <property type="entry name" value="VOLTAGE-GATED CATION CHANNEL CALCIUM AND SODIUM"/>
    <property type="match status" value="1"/>
</dbReference>
<feature type="transmembrane region" description="Helical" evidence="6">
    <location>
        <begin position="304"/>
        <end position="329"/>
    </location>
</feature>
<protein>
    <recommendedName>
        <fullName evidence="7">EF-hand domain-containing protein</fullName>
    </recommendedName>
</protein>
<dbReference type="GO" id="GO:0001518">
    <property type="term" value="C:voltage-gated sodium channel complex"/>
    <property type="evidence" value="ECO:0007669"/>
    <property type="project" value="TreeGrafter"/>
</dbReference>
<feature type="transmembrane region" description="Helical" evidence="6">
    <location>
        <begin position="209"/>
        <end position="232"/>
    </location>
</feature>
<dbReference type="InterPro" id="IPR018247">
    <property type="entry name" value="EF_Hand_1_Ca_BS"/>
</dbReference>
<reference evidence="8" key="1">
    <citation type="submission" date="2021-01" db="EMBL/GenBank/DDBJ databases">
        <authorList>
            <person name="Corre E."/>
            <person name="Pelletier E."/>
            <person name="Niang G."/>
            <person name="Scheremetjew M."/>
            <person name="Finn R."/>
            <person name="Kale V."/>
            <person name="Holt S."/>
            <person name="Cochrane G."/>
            <person name="Meng A."/>
            <person name="Brown T."/>
            <person name="Cohen L."/>
        </authorList>
    </citation>
    <scope>NUCLEOTIDE SEQUENCE</scope>
    <source>
        <strain evidence="8">CCMP3105</strain>
    </source>
</reference>
<name>A0A7S4VFP3_9DINO</name>
<dbReference type="Pfam" id="PF13499">
    <property type="entry name" value="EF-hand_7"/>
    <property type="match status" value="1"/>
</dbReference>
<dbReference type="PROSITE" id="PS00018">
    <property type="entry name" value="EF_HAND_1"/>
    <property type="match status" value="1"/>
</dbReference>
<dbReference type="Gene3D" id="1.20.120.350">
    <property type="entry name" value="Voltage-gated potassium channels. Chain C"/>
    <property type="match status" value="1"/>
</dbReference>
<evidence type="ECO:0000256" key="6">
    <source>
        <dbReference type="SAM" id="Phobius"/>
    </source>
</evidence>
<feature type="transmembrane region" description="Helical" evidence="6">
    <location>
        <begin position="387"/>
        <end position="411"/>
    </location>
</feature>